<reference evidence="3" key="2">
    <citation type="submission" date="2020-01" db="EMBL/GenBank/DDBJ databases">
        <authorList>
            <person name="Korhonen P.K.K."/>
            <person name="Guangxu M.G."/>
            <person name="Wang T.W."/>
            <person name="Stroehlein A.J.S."/>
            <person name="Young N.D."/>
            <person name="Ang C.-S.A."/>
            <person name="Fernando D.W.F."/>
            <person name="Lu H.L."/>
            <person name="Taylor S.T."/>
            <person name="Ehtesham M.E.M."/>
            <person name="Najaraj S.H.N."/>
            <person name="Harsha G.H.G."/>
            <person name="Madugundu A.M."/>
            <person name="Renuse S.R."/>
            <person name="Holt D.H."/>
            <person name="Pandey A.P."/>
            <person name="Papenfuss A.P."/>
            <person name="Gasser R.B.G."/>
            <person name="Fischer K.F."/>
        </authorList>
    </citation>
    <scope>NUCLEOTIDE SEQUENCE</scope>
    <source>
        <strain evidence="3">SSS_KF_BRIS2020</strain>
    </source>
</reference>
<sequence>MHNNDDVLDDLLNNGDEEDFDAELKIAVKNDRLRNESKKSKTFEIETKSNNNSSNDGNNSNGNHRKRRSISRESSCDSQYSCDSGSCSCEHHSSMNEDDGDDDDNVGDDGKEEIDRHRDGKIKDRDRKIDVKNGVRSTIHSKHNAIDYEDDEDEKDGDDADENGHHHKDKTYRRASPARSNHSSYRSYTRSPNLKIKISKNSNSRTIADKQSSGARDNDAVSDGYGDGDRLSKTNRHRKRNYRTLNSDDYDIDRIADHHQDVIQYDRHHEQSYKRSRREISNRISSVVQKKNRSSRKRDYASLIKYFFKDSCYFVIKSNNEQNVEIAKREGVWSTPMPNEIKLNSAFKEFRNVILIFSVKESGKFQGFARLSSEAQYGLRPIPWILPPGLHECPFGGVFFIDWVCRNELSFNRTSHLYNGFNDDKPVKIARDGQEIEPKVGEELCRLFPTDDENDLIPLLKRMKRQTSDRPKKHHARGPFMIDSDSFETNLHSNHHHLQFQQRIKSSMMPVPVSHSIKKRLDYHHDYLANRSREDRYRGSRRAEIYSSDVNESHYRYTESYDHNTILDRRYHLPQQQHQSSHNYSLSHSSSKSYSYPFSSTYRHGGIEDRIGGSTLETTNRRYRH</sequence>
<dbReference type="PANTHER" id="PTHR12357:SF3">
    <property type="entry name" value="YTH DOMAIN-CONTAINING PROTEIN 1"/>
    <property type="match status" value="1"/>
</dbReference>
<evidence type="ECO:0000313" key="3">
    <source>
        <dbReference type="EMBL" id="KAF7491512.1"/>
    </source>
</evidence>
<evidence type="ECO:0000313" key="5">
    <source>
        <dbReference type="Proteomes" id="UP000070412"/>
    </source>
</evidence>
<name>A0A834R9F2_SARSC</name>
<evidence type="ECO:0000259" key="2">
    <source>
        <dbReference type="PROSITE" id="PS50882"/>
    </source>
</evidence>
<dbReference type="GO" id="GO:0000398">
    <property type="term" value="P:mRNA splicing, via spliceosome"/>
    <property type="evidence" value="ECO:0007669"/>
    <property type="project" value="TreeGrafter"/>
</dbReference>
<dbReference type="EnsemblMetazoa" id="SSS_1041s_mrna">
    <property type="protein sequence ID" value="KAF7491512.1"/>
    <property type="gene ID" value="SSS_1041"/>
</dbReference>
<dbReference type="Proteomes" id="UP000070412">
    <property type="component" value="Unassembled WGS sequence"/>
</dbReference>
<feature type="compositionally biased region" description="Basic and acidic residues" evidence="1">
    <location>
        <begin position="22"/>
        <end position="47"/>
    </location>
</feature>
<dbReference type="OrthoDB" id="5842105at2759"/>
<protein>
    <submittedName>
        <fullName evidence="3">YTH domain-containing protein 1</fullName>
    </submittedName>
</protein>
<feature type="compositionally biased region" description="Acidic residues" evidence="1">
    <location>
        <begin position="147"/>
        <end position="161"/>
    </location>
</feature>
<gene>
    <name evidence="3" type="ORF">SSS_1041</name>
</gene>
<organism evidence="3">
    <name type="scientific">Sarcoptes scabiei</name>
    <name type="common">Itch mite</name>
    <name type="synonym">Acarus scabiei</name>
    <dbReference type="NCBI Taxonomy" id="52283"/>
    <lineage>
        <taxon>Eukaryota</taxon>
        <taxon>Metazoa</taxon>
        <taxon>Ecdysozoa</taxon>
        <taxon>Arthropoda</taxon>
        <taxon>Chelicerata</taxon>
        <taxon>Arachnida</taxon>
        <taxon>Acari</taxon>
        <taxon>Acariformes</taxon>
        <taxon>Sarcoptiformes</taxon>
        <taxon>Astigmata</taxon>
        <taxon>Psoroptidia</taxon>
        <taxon>Sarcoptoidea</taxon>
        <taxon>Sarcoptidae</taxon>
        <taxon>Sarcoptinae</taxon>
        <taxon>Sarcoptes</taxon>
    </lineage>
</organism>
<reference evidence="4" key="3">
    <citation type="submission" date="2022-06" db="UniProtKB">
        <authorList>
            <consortium name="EnsemblMetazoa"/>
        </authorList>
    </citation>
    <scope>IDENTIFICATION</scope>
</reference>
<dbReference type="CDD" id="cd21134">
    <property type="entry name" value="YTH"/>
    <property type="match status" value="1"/>
</dbReference>
<dbReference type="InterPro" id="IPR007275">
    <property type="entry name" value="YTH_domain"/>
</dbReference>
<feature type="compositionally biased region" description="Low complexity" evidence="1">
    <location>
        <begin position="49"/>
        <end position="62"/>
    </location>
</feature>
<dbReference type="PROSITE" id="PS50882">
    <property type="entry name" value="YTH"/>
    <property type="match status" value="1"/>
</dbReference>
<feature type="compositionally biased region" description="Basic and acidic residues" evidence="1">
    <location>
        <begin position="113"/>
        <end position="133"/>
    </location>
</feature>
<feature type="domain" description="YTH" evidence="2">
    <location>
        <begin position="311"/>
        <end position="448"/>
    </location>
</feature>
<evidence type="ECO:0000256" key="1">
    <source>
        <dbReference type="SAM" id="MobiDB-lite"/>
    </source>
</evidence>
<dbReference type="AlphaFoldDB" id="A0A834R9F2"/>
<feature type="compositionally biased region" description="Acidic residues" evidence="1">
    <location>
        <begin position="96"/>
        <end position="112"/>
    </location>
</feature>
<feature type="compositionally biased region" description="Polar residues" evidence="1">
    <location>
        <begin position="199"/>
        <end position="215"/>
    </location>
</feature>
<evidence type="ECO:0000313" key="4">
    <source>
        <dbReference type="EnsemblMetazoa" id="KAF7491512.1"/>
    </source>
</evidence>
<dbReference type="Gene3D" id="3.10.590.10">
    <property type="entry name" value="ph1033 like domains"/>
    <property type="match status" value="1"/>
</dbReference>
<keyword evidence="5" id="KW-1185">Reference proteome</keyword>
<dbReference type="GO" id="GO:1990247">
    <property type="term" value="F:N6-methyladenosine-containing RNA reader activity"/>
    <property type="evidence" value="ECO:0007669"/>
    <property type="project" value="TreeGrafter"/>
</dbReference>
<dbReference type="GO" id="GO:0005654">
    <property type="term" value="C:nucleoplasm"/>
    <property type="evidence" value="ECO:0007669"/>
    <property type="project" value="TreeGrafter"/>
</dbReference>
<dbReference type="PANTHER" id="PTHR12357">
    <property type="entry name" value="YTH YT521-B HOMOLOGY DOMAIN-CONTAINING"/>
    <property type="match status" value="1"/>
</dbReference>
<feature type="compositionally biased region" description="Polar residues" evidence="1">
    <location>
        <begin position="178"/>
        <end position="192"/>
    </location>
</feature>
<dbReference type="GO" id="GO:0003729">
    <property type="term" value="F:mRNA binding"/>
    <property type="evidence" value="ECO:0007669"/>
    <property type="project" value="TreeGrafter"/>
</dbReference>
<feature type="region of interest" description="Disordered" evidence="1">
    <location>
        <begin position="1"/>
        <end position="238"/>
    </location>
</feature>
<dbReference type="GO" id="GO:0000381">
    <property type="term" value="P:regulation of alternative mRNA splicing, via spliceosome"/>
    <property type="evidence" value="ECO:0007669"/>
    <property type="project" value="TreeGrafter"/>
</dbReference>
<accession>A0A834R9F2</accession>
<feature type="compositionally biased region" description="Polar residues" evidence="1">
    <location>
        <begin position="76"/>
        <end position="87"/>
    </location>
</feature>
<dbReference type="InterPro" id="IPR045168">
    <property type="entry name" value="YTH_prot"/>
</dbReference>
<proteinExistence type="predicted"/>
<dbReference type="Pfam" id="PF04146">
    <property type="entry name" value="YTH"/>
    <property type="match status" value="1"/>
</dbReference>
<reference evidence="5" key="1">
    <citation type="journal article" date="2020" name="PLoS Negl. Trop. Dis.">
        <title>High-quality nuclear genome for Sarcoptes scabiei-A critical resource for a neglected parasite.</title>
        <authorList>
            <person name="Korhonen P.K."/>
            <person name="Gasser R.B."/>
            <person name="Ma G."/>
            <person name="Wang T."/>
            <person name="Stroehlein A.J."/>
            <person name="Young N.D."/>
            <person name="Ang C.S."/>
            <person name="Fernando D.D."/>
            <person name="Lu H.C."/>
            <person name="Taylor S."/>
            <person name="Reynolds S.L."/>
            <person name="Mofiz E."/>
            <person name="Najaraj S.H."/>
            <person name="Gowda H."/>
            <person name="Madugundu A."/>
            <person name="Renuse S."/>
            <person name="Holt D."/>
            <person name="Pandey A."/>
            <person name="Papenfuss A.T."/>
            <person name="Fischer K."/>
        </authorList>
    </citation>
    <scope>NUCLEOTIDE SEQUENCE [LARGE SCALE GENOMIC DNA]</scope>
</reference>
<dbReference type="EMBL" id="WVUK01000059">
    <property type="protein sequence ID" value="KAF7491512.1"/>
    <property type="molecule type" value="Genomic_DNA"/>
</dbReference>